<reference evidence="2" key="2">
    <citation type="submission" date="2022-01" db="EMBL/GenBank/DDBJ databases">
        <authorList>
            <person name="Yamashiro T."/>
            <person name="Shiraishi A."/>
            <person name="Satake H."/>
            <person name="Nakayama K."/>
        </authorList>
    </citation>
    <scope>NUCLEOTIDE SEQUENCE</scope>
</reference>
<reference evidence="2" key="1">
    <citation type="journal article" date="2022" name="Int. J. Mol. Sci.">
        <title>Draft Genome of Tanacetum Coccineum: Genomic Comparison of Closely Related Tanacetum-Family Plants.</title>
        <authorList>
            <person name="Yamashiro T."/>
            <person name="Shiraishi A."/>
            <person name="Nakayama K."/>
            <person name="Satake H."/>
        </authorList>
    </citation>
    <scope>NUCLEOTIDE SEQUENCE</scope>
</reference>
<name>A0ABQ4WQ31_9ASTR</name>
<comment type="caution">
    <text evidence="2">The sequence shown here is derived from an EMBL/GenBank/DDBJ whole genome shotgun (WGS) entry which is preliminary data.</text>
</comment>
<sequence>MLFPYSLEGAARIWLEKEPPRSILTCDDLVSKFINKFSLPPRQQIFEMKSGDFNKDLMRHFIRVINILLNQAKLTQDPAPETQVPPPTSSLPKVVENEPEVIKDMVPPTNNRSTKDVQPPVVQVQPHVPNSEPVVAPVSAPMPN</sequence>
<evidence type="ECO:0000313" key="3">
    <source>
        <dbReference type="Proteomes" id="UP001151760"/>
    </source>
</evidence>
<evidence type="ECO:0008006" key="4">
    <source>
        <dbReference type="Google" id="ProtNLM"/>
    </source>
</evidence>
<protein>
    <recommendedName>
        <fullName evidence="4">Reverse transcriptase domain-containing protein</fullName>
    </recommendedName>
</protein>
<organism evidence="2 3">
    <name type="scientific">Tanacetum coccineum</name>
    <dbReference type="NCBI Taxonomy" id="301880"/>
    <lineage>
        <taxon>Eukaryota</taxon>
        <taxon>Viridiplantae</taxon>
        <taxon>Streptophyta</taxon>
        <taxon>Embryophyta</taxon>
        <taxon>Tracheophyta</taxon>
        <taxon>Spermatophyta</taxon>
        <taxon>Magnoliopsida</taxon>
        <taxon>eudicotyledons</taxon>
        <taxon>Gunneridae</taxon>
        <taxon>Pentapetalae</taxon>
        <taxon>asterids</taxon>
        <taxon>campanulids</taxon>
        <taxon>Asterales</taxon>
        <taxon>Asteraceae</taxon>
        <taxon>Asteroideae</taxon>
        <taxon>Anthemideae</taxon>
        <taxon>Anthemidinae</taxon>
        <taxon>Tanacetum</taxon>
    </lineage>
</organism>
<proteinExistence type="predicted"/>
<accession>A0ABQ4WQ31</accession>
<dbReference type="EMBL" id="BQNB010008820">
    <property type="protein sequence ID" value="GJS54721.1"/>
    <property type="molecule type" value="Genomic_DNA"/>
</dbReference>
<feature type="region of interest" description="Disordered" evidence="1">
    <location>
        <begin position="75"/>
        <end position="144"/>
    </location>
</feature>
<gene>
    <name evidence="2" type="ORF">Tco_0628083</name>
</gene>
<evidence type="ECO:0000313" key="2">
    <source>
        <dbReference type="EMBL" id="GJS54721.1"/>
    </source>
</evidence>
<feature type="compositionally biased region" description="Low complexity" evidence="1">
    <location>
        <begin position="117"/>
        <end position="129"/>
    </location>
</feature>
<evidence type="ECO:0000256" key="1">
    <source>
        <dbReference type="SAM" id="MobiDB-lite"/>
    </source>
</evidence>
<dbReference type="Proteomes" id="UP001151760">
    <property type="component" value="Unassembled WGS sequence"/>
</dbReference>
<keyword evidence="3" id="KW-1185">Reference proteome</keyword>